<keyword evidence="3" id="KW-1185">Reference proteome</keyword>
<evidence type="ECO:0000313" key="2">
    <source>
        <dbReference type="EMBL" id="MBB0227973.1"/>
    </source>
</evidence>
<dbReference type="AlphaFoldDB" id="A0A7W3SZ63"/>
<reference evidence="3" key="1">
    <citation type="submission" date="2019-10" db="EMBL/GenBank/DDBJ databases">
        <title>Streptomyces sp. nov., a novel actinobacterium isolated from alkaline environment.</title>
        <authorList>
            <person name="Golinska P."/>
        </authorList>
    </citation>
    <scope>NUCLEOTIDE SEQUENCE [LARGE SCALE GENOMIC DNA]</scope>
    <source>
        <strain evidence="3">DSM 42108</strain>
    </source>
</reference>
<evidence type="ECO:0000259" key="1">
    <source>
        <dbReference type="Pfam" id="PF01494"/>
    </source>
</evidence>
<protein>
    <submittedName>
        <fullName evidence="2">NAD(P)/FAD-dependent oxidoreductase</fullName>
    </submittedName>
</protein>
<sequence>MYDVIVIGARVSGAPTAMLLARQGYKVLLLDRVAFPSDTVSTHMITVEGSAQLRRWGLLGQVEAAGTPPVTRIDLDLDFERYGHFTLTGFPYPVDNGFAALYAPKRTVLDKILVDAAAAAGAVVREGFAVRELLIESGRVVGVRGKGASGIPITERARMVVGADGIRSIVAQSVGADEYHVVPPKAFGYYTYWDEVELTGLEFYTRPGGTVIAFPTNDRQAAVFVERPERDFAEFRSDLRAHYLKTVEEIAPGLGSRIRGGRPAHRIMGAGNRPNFFRRPYGPGWALVGDAGVHKDPITAQGITDAFRDAELLARALDDGFSGRMPMETALRRYEYRRNVALKPLYDFIVDHAAMEPFDEGFQDVLAAMRGNQDAVNQFFGVIQNTVPWDEFFNPRNLSSIMGLTEQGTPARLTATVSGTPRIEPAATGLQLSEAG</sequence>
<organism evidence="2 3">
    <name type="scientific">Streptomyces calidiresistens</name>
    <dbReference type="NCBI Taxonomy" id="1485586"/>
    <lineage>
        <taxon>Bacteria</taxon>
        <taxon>Bacillati</taxon>
        <taxon>Actinomycetota</taxon>
        <taxon>Actinomycetes</taxon>
        <taxon>Kitasatosporales</taxon>
        <taxon>Streptomycetaceae</taxon>
        <taxon>Streptomyces</taxon>
    </lineage>
</organism>
<dbReference type="GO" id="GO:0071949">
    <property type="term" value="F:FAD binding"/>
    <property type="evidence" value="ECO:0007669"/>
    <property type="project" value="InterPro"/>
</dbReference>
<feature type="domain" description="FAD-binding" evidence="1">
    <location>
        <begin position="2"/>
        <end position="339"/>
    </location>
</feature>
<gene>
    <name evidence="2" type="ORF">FOE67_00200</name>
</gene>
<dbReference type="InterPro" id="IPR050407">
    <property type="entry name" value="Geranylgeranyl_reductase"/>
</dbReference>
<dbReference type="Gene3D" id="3.50.50.60">
    <property type="entry name" value="FAD/NAD(P)-binding domain"/>
    <property type="match status" value="1"/>
</dbReference>
<dbReference type="PANTHER" id="PTHR42685">
    <property type="entry name" value="GERANYLGERANYL DIPHOSPHATE REDUCTASE"/>
    <property type="match status" value="1"/>
</dbReference>
<dbReference type="EMBL" id="VKHS01000001">
    <property type="protein sequence ID" value="MBB0227973.1"/>
    <property type="molecule type" value="Genomic_DNA"/>
</dbReference>
<dbReference type="InterPro" id="IPR036188">
    <property type="entry name" value="FAD/NAD-bd_sf"/>
</dbReference>
<evidence type="ECO:0000313" key="3">
    <source>
        <dbReference type="Proteomes" id="UP000530234"/>
    </source>
</evidence>
<comment type="caution">
    <text evidence="2">The sequence shown here is derived from an EMBL/GenBank/DDBJ whole genome shotgun (WGS) entry which is preliminary data.</text>
</comment>
<dbReference type="SUPFAM" id="SSF51905">
    <property type="entry name" value="FAD/NAD(P)-binding domain"/>
    <property type="match status" value="1"/>
</dbReference>
<dbReference type="InterPro" id="IPR002938">
    <property type="entry name" value="FAD-bd"/>
</dbReference>
<name>A0A7W3SZ63_9ACTN</name>
<accession>A0A7W3SZ63</accession>
<dbReference type="PRINTS" id="PR00420">
    <property type="entry name" value="RNGMNOXGNASE"/>
</dbReference>
<dbReference type="RefSeq" id="WP_182659682.1">
    <property type="nucleotide sequence ID" value="NZ_VKHS01000001.1"/>
</dbReference>
<dbReference type="Proteomes" id="UP000530234">
    <property type="component" value="Unassembled WGS sequence"/>
</dbReference>
<dbReference type="Pfam" id="PF01494">
    <property type="entry name" value="FAD_binding_3"/>
    <property type="match status" value="1"/>
</dbReference>
<proteinExistence type="predicted"/>
<dbReference type="PANTHER" id="PTHR42685:SF22">
    <property type="entry name" value="CONDITIONED MEDIUM FACTOR RECEPTOR 1"/>
    <property type="match status" value="1"/>
</dbReference>